<dbReference type="SUPFAM" id="SSF54556">
    <property type="entry name" value="Chitinase insertion domain"/>
    <property type="match status" value="1"/>
</dbReference>
<dbReference type="InterPro" id="IPR029070">
    <property type="entry name" value="Chitinase_insertion_sf"/>
</dbReference>
<keyword evidence="4" id="KW-0146">Chitin degradation</keyword>
<dbReference type="GO" id="GO:0008061">
    <property type="term" value="F:chitin binding"/>
    <property type="evidence" value="ECO:0007669"/>
    <property type="project" value="InterPro"/>
</dbReference>
<dbReference type="InterPro" id="IPR011583">
    <property type="entry name" value="Chitinase_II/V-like_cat"/>
</dbReference>
<dbReference type="CDD" id="cd06548">
    <property type="entry name" value="GH18_chitinase"/>
    <property type="match status" value="1"/>
</dbReference>
<keyword evidence="4" id="KW-0624">Polysaccharide degradation</keyword>
<evidence type="ECO:0000256" key="2">
    <source>
        <dbReference type="ARBA" id="ARBA00012729"/>
    </source>
</evidence>
<dbReference type="SMART" id="SM00636">
    <property type="entry name" value="Glyco_18"/>
    <property type="match status" value="1"/>
</dbReference>
<protein>
    <recommendedName>
        <fullName evidence="2">chitinase</fullName>
        <ecNumber evidence="2">3.2.1.14</ecNumber>
    </recommendedName>
</protein>
<dbReference type="InterPro" id="IPR001579">
    <property type="entry name" value="Glyco_hydro_18_chit_AS"/>
</dbReference>
<comment type="catalytic activity">
    <reaction evidence="1">
        <text>Random endo-hydrolysis of N-acetyl-beta-D-glucosaminide (1-&gt;4)-beta-linkages in chitin and chitodextrins.</text>
        <dbReference type="EC" id="3.2.1.14"/>
    </reaction>
</comment>
<dbReference type="Gene3D" id="3.20.20.80">
    <property type="entry name" value="Glycosidases"/>
    <property type="match status" value="1"/>
</dbReference>
<dbReference type="PROSITE" id="PS01095">
    <property type="entry name" value="GH18_1"/>
    <property type="match status" value="1"/>
</dbReference>
<evidence type="ECO:0000256" key="8">
    <source>
        <dbReference type="SAM" id="MobiDB-lite"/>
    </source>
</evidence>
<dbReference type="InterPro" id="IPR050314">
    <property type="entry name" value="Glycosyl_Hydrlase_18"/>
</dbReference>
<keyword evidence="9" id="KW-0812">Transmembrane</keyword>
<reference evidence="11 12" key="1">
    <citation type="journal article" date="2019" name="Nat. Commun.">
        <title>The antimicrobial potential of Streptomyces from insect microbiomes.</title>
        <authorList>
            <person name="Chevrette M.G."/>
            <person name="Carlson C.M."/>
            <person name="Ortega H.E."/>
            <person name="Thomas C."/>
            <person name="Ananiev G.E."/>
            <person name="Barns K.J."/>
            <person name="Book A.J."/>
            <person name="Cagnazzo J."/>
            <person name="Carlos C."/>
            <person name="Flanigan W."/>
            <person name="Grubbs K.J."/>
            <person name="Horn H.A."/>
            <person name="Hoffmann F.M."/>
            <person name="Klassen J.L."/>
            <person name="Knack J.J."/>
            <person name="Lewin G.R."/>
            <person name="McDonald B.R."/>
            <person name="Muller L."/>
            <person name="Melo W.G.P."/>
            <person name="Pinto-Tomas A.A."/>
            <person name="Schmitz A."/>
            <person name="Wendt-Pienkowski E."/>
            <person name="Wildman S."/>
            <person name="Zhao M."/>
            <person name="Zhang F."/>
            <person name="Bugni T.S."/>
            <person name="Andes D.R."/>
            <person name="Pupo M.T."/>
            <person name="Currie C.R."/>
        </authorList>
    </citation>
    <scope>NUCLEOTIDE SEQUENCE [LARGE SCALE GENOMIC DNA]</scope>
    <source>
        <strain evidence="11 12">SID5840</strain>
    </source>
</reference>
<dbReference type="PANTHER" id="PTHR11177">
    <property type="entry name" value="CHITINASE"/>
    <property type="match status" value="1"/>
</dbReference>
<dbReference type="Gene3D" id="3.10.50.10">
    <property type="match status" value="1"/>
</dbReference>
<evidence type="ECO:0000256" key="6">
    <source>
        <dbReference type="RuleBase" id="RU000489"/>
    </source>
</evidence>
<keyword evidence="5 6" id="KW-0326">Glycosidase</keyword>
<keyword evidence="4" id="KW-0119">Carbohydrate metabolism</keyword>
<keyword evidence="9" id="KW-0472">Membrane</keyword>
<feature type="region of interest" description="Disordered" evidence="8">
    <location>
        <begin position="340"/>
        <end position="361"/>
    </location>
</feature>
<dbReference type="PROSITE" id="PS51910">
    <property type="entry name" value="GH18_2"/>
    <property type="match status" value="1"/>
</dbReference>
<dbReference type="GO" id="GO:0008843">
    <property type="term" value="F:endochitinase activity"/>
    <property type="evidence" value="ECO:0007669"/>
    <property type="project" value="UniProtKB-EC"/>
</dbReference>
<dbReference type="InterPro" id="IPR001223">
    <property type="entry name" value="Glyco_hydro18_cat"/>
</dbReference>
<evidence type="ECO:0000256" key="1">
    <source>
        <dbReference type="ARBA" id="ARBA00000822"/>
    </source>
</evidence>
<evidence type="ECO:0000256" key="5">
    <source>
        <dbReference type="ARBA" id="ARBA00023295"/>
    </source>
</evidence>
<dbReference type="PANTHER" id="PTHR11177:SF317">
    <property type="entry name" value="CHITINASE 12-RELATED"/>
    <property type="match status" value="1"/>
</dbReference>
<evidence type="ECO:0000256" key="9">
    <source>
        <dbReference type="SAM" id="Phobius"/>
    </source>
</evidence>
<evidence type="ECO:0000313" key="11">
    <source>
        <dbReference type="EMBL" id="MYR34328.1"/>
    </source>
</evidence>
<dbReference type="Pfam" id="PF00704">
    <property type="entry name" value="Glyco_hydro_18"/>
    <property type="match status" value="1"/>
</dbReference>
<sequence length="441" mass="48935">MNALSSPSGSERPSGRRPLLVLGAAVVAVVLVVGILVLVNQRPLHRIGYFADWNVANRGFTIEHLRASGAADRLTRIMWAFGDIDENGLCHIPEDRHDQPWELYQRRYDADESVDGEADDYEQELAGGLNQLRKLRELDPDLGASLSLGGWNLSVDFSTAARTAESREAFVASCLDLWLRGDLPVRDGEPQGGEGVAAGVFDGIDLDWEWPGGQGNPENVEHPDDPANFTLLVAEFRRQMDELSRETGEEYVLSVSLPGGAEHAEAYDPEIFDDIDFATVQGYDFSGPWNERTTHHSNLYPPEHDPEANSVDRAVRRYEELGADADRLVMGVPAFGRGWQGVPAERDGRGQTATGPADDDYDGPTRAFADLQAMDGERFLDEEAGAYWIYDGDEWWTYDDPRVIELKGEYVRDRGLAGMMVWNLDMDAEGELVRAMDESLG</sequence>
<feature type="transmembrane region" description="Helical" evidence="9">
    <location>
        <begin position="20"/>
        <end position="39"/>
    </location>
</feature>
<organism evidence="11 12">
    <name type="scientific">Nocardiopsis alba</name>
    <dbReference type="NCBI Taxonomy" id="53437"/>
    <lineage>
        <taxon>Bacteria</taxon>
        <taxon>Bacillati</taxon>
        <taxon>Actinomycetota</taxon>
        <taxon>Actinomycetes</taxon>
        <taxon>Streptosporangiales</taxon>
        <taxon>Nocardiopsidaceae</taxon>
        <taxon>Nocardiopsis</taxon>
    </lineage>
</organism>
<comment type="similarity">
    <text evidence="7">Belongs to the glycosyl hydrolase 18 family.</text>
</comment>
<evidence type="ECO:0000256" key="3">
    <source>
        <dbReference type="ARBA" id="ARBA00022801"/>
    </source>
</evidence>
<feature type="domain" description="GH18" evidence="10">
    <location>
        <begin position="44"/>
        <end position="441"/>
    </location>
</feature>
<dbReference type="EC" id="3.2.1.14" evidence="2"/>
<proteinExistence type="inferred from homology"/>
<keyword evidence="3 6" id="KW-0378">Hydrolase</keyword>
<dbReference type="SUPFAM" id="SSF51445">
    <property type="entry name" value="(Trans)glycosidases"/>
    <property type="match status" value="1"/>
</dbReference>
<dbReference type="InterPro" id="IPR017853">
    <property type="entry name" value="GH"/>
</dbReference>
<evidence type="ECO:0000313" key="12">
    <source>
        <dbReference type="Proteomes" id="UP000467124"/>
    </source>
</evidence>
<dbReference type="EMBL" id="WWHY01000001">
    <property type="protein sequence ID" value="MYR34328.1"/>
    <property type="molecule type" value="Genomic_DNA"/>
</dbReference>
<dbReference type="GO" id="GO:0005975">
    <property type="term" value="P:carbohydrate metabolic process"/>
    <property type="evidence" value="ECO:0007669"/>
    <property type="project" value="InterPro"/>
</dbReference>
<comment type="caution">
    <text evidence="11">The sequence shown here is derived from an EMBL/GenBank/DDBJ whole genome shotgun (WGS) entry which is preliminary data.</text>
</comment>
<evidence type="ECO:0000259" key="10">
    <source>
        <dbReference type="PROSITE" id="PS51910"/>
    </source>
</evidence>
<accession>A0A7K2IWH7</accession>
<evidence type="ECO:0000256" key="7">
    <source>
        <dbReference type="RuleBase" id="RU004453"/>
    </source>
</evidence>
<dbReference type="Proteomes" id="UP000467124">
    <property type="component" value="Unassembled WGS sequence"/>
</dbReference>
<keyword evidence="9" id="KW-1133">Transmembrane helix</keyword>
<evidence type="ECO:0000256" key="4">
    <source>
        <dbReference type="ARBA" id="ARBA00023024"/>
    </source>
</evidence>
<dbReference type="RefSeq" id="WP_161111499.1">
    <property type="nucleotide sequence ID" value="NZ_JBIAHT010000005.1"/>
</dbReference>
<dbReference type="AlphaFoldDB" id="A0A7K2IWH7"/>
<gene>
    <name evidence="11" type="ORF">GTW20_19260</name>
</gene>
<name>A0A7K2IWH7_9ACTN</name>
<dbReference type="GO" id="GO:0006032">
    <property type="term" value="P:chitin catabolic process"/>
    <property type="evidence" value="ECO:0007669"/>
    <property type="project" value="UniProtKB-KW"/>
</dbReference>